<keyword evidence="1" id="KW-0812">Transmembrane</keyword>
<keyword evidence="1" id="KW-0472">Membrane</keyword>
<accession>A0AAU7YP32</accession>
<evidence type="ECO:0000313" key="2">
    <source>
        <dbReference type="EMBL" id="XCA47471.1"/>
    </source>
</evidence>
<keyword evidence="1" id="KW-1133">Transmembrane helix</keyword>
<evidence type="ECO:0000256" key="1">
    <source>
        <dbReference type="SAM" id="Phobius"/>
    </source>
</evidence>
<sequence length="77" mass="8992">MLFLNKNFLTTITGSVFAIAFIIVVLILIDKVTASSGYSCGGKKEMYEKKAPIPEDKMRRIEARRKRMRERQKKMYM</sequence>
<proteinExistence type="predicted"/>
<organism evidence="2">
    <name type="scientific">Micromonas commoda virus</name>
    <dbReference type="NCBI Taxonomy" id="3057169"/>
    <lineage>
        <taxon>Viruses</taxon>
        <taxon>Varidnaviria</taxon>
        <taxon>Bamfordvirae</taxon>
        <taxon>Nucleocytoviricota</taxon>
        <taxon>Megaviricetes</taxon>
        <taxon>Algavirales</taxon>
        <taxon>Phycodnaviridae</taxon>
    </lineage>
</organism>
<feature type="transmembrane region" description="Helical" evidence="1">
    <location>
        <begin position="12"/>
        <end position="29"/>
    </location>
</feature>
<dbReference type="EMBL" id="PP911589">
    <property type="protein sequence ID" value="XCA47471.1"/>
    <property type="molecule type" value="Genomic_DNA"/>
</dbReference>
<protein>
    <submittedName>
        <fullName evidence="2">Uncharacterized protein</fullName>
    </submittedName>
</protein>
<reference evidence="2" key="1">
    <citation type="submission" date="2024-06" db="EMBL/GenBank/DDBJ databases">
        <title>Evidence of context-dependent and transient costs of resisting viral infection in isolates of the marine microalga Micromonas sp. (class Mamiellophyceae).</title>
        <authorList>
            <person name="Bedi de Silva A."/>
            <person name="Schvarcz C.R."/>
            <person name="Steward G.R."/>
            <person name="Edwards K.F."/>
        </authorList>
    </citation>
    <scope>NUCLEOTIDE SEQUENCE</scope>
    <source>
        <strain evidence="2">McV-KB2</strain>
    </source>
</reference>
<name>A0AAU7YP32_9PHYC</name>